<dbReference type="SMART" id="SM00049">
    <property type="entry name" value="DEP"/>
    <property type="match status" value="1"/>
</dbReference>
<dbReference type="InterPro" id="IPR048255">
    <property type="entry name" value="IML1_N"/>
</dbReference>
<dbReference type="GO" id="GO:0035556">
    <property type="term" value="P:intracellular signal transduction"/>
    <property type="evidence" value="ECO:0007669"/>
    <property type="project" value="InterPro"/>
</dbReference>
<dbReference type="PROSITE" id="PS50186">
    <property type="entry name" value="DEP"/>
    <property type="match status" value="1"/>
</dbReference>
<protein>
    <recommendedName>
        <fullName evidence="3">Vacuolar membrane-associated protein IML1</fullName>
    </recommendedName>
    <alternativeName>
        <fullName evidence="4">Vacuolar membrane-associated protein iml1</fullName>
    </alternativeName>
</protein>
<feature type="compositionally biased region" description="Basic and acidic residues" evidence="5">
    <location>
        <begin position="1361"/>
        <end position="1372"/>
    </location>
</feature>
<dbReference type="PANTHER" id="PTHR13179:SF8">
    <property type="entry name" value="GATOR COMPLEX PROTEIN DEPDC5"/>
    <property type="match status" value="1"/>
</dbReference>
<evidence type="ECO:0000259" key="6">
    <source>
        <dbReference type="PROSITE" id="PS50186"/>
    </source>
</evidence>
<sequence length="1744" mass="195186">MEHPAKRRKIQKICTLWTHDKTFSESDVVFNLDKFPELELNPGSLAKVVALGQNNIAVRDFQQTPQNVASGAQARSGTNIESTTDLPASDGAPRRERRASLTVTIDENGSQIQNGRPVDAQRAYVFVVQDATAEQKSKHTSLYISVSAAIATALGFRSRMQVVVAKADSAQWASHVEITFRDEYLARSDMWRMAINELANRTVYKDQKLMFMGTIKATVKQVYIDGQRRKSGYFTTSTKPIFRSESARYVLFIQMSKEMWEFDAQGSGEIMFNKVINGFLPDLFKKWTAISARHLVTIVLFSRIEYDRAVDEPIMETVRQTGKSQDFYRVVVSDMSSGDWIKILYQLKREFRTFLRDVTINKRSTGSSGSHPDSIITGKPSSASKGNILEAINLASAQYSKDYIDRDLVRTGISIVIITAGSGIFEVDYSMLKLTTDTLIGSGIGLDLVSLAPMPLHSVPLFRYRNPRFIGTSLLASLSQSLVLSDAITDNSELESHSGDDGWRYAMPHWVDISFWTGSVDEGSSLVPLSSAKKSKSGLKVVRDSTFNVRCNLYELQMMGIMENDMSNISIELMHDNDLHPWHKLKNELTGLPVTKVDRGYLRKLDKGWMDQYDDDVFGNDRITQSAQQNGSIKTTEVDNAAAAVDDKTVSEDSSNEEKSTPNRNSFLDWRLKATTATRPPGPRRKTSNASLLSNAESGTFNPTKLLRQISFGGAGFGASKAVASTEVVFASSTAAVPTFTREGDKRANGENISGFTKKIKASLNRPVPRPSTPTTASSKDSDPSEESRSQPIAIGRARTLERTQTKDVAGSQDTIKELGSPGKGQKLASVSSKDSSAILYAASASQRAGPRPALSSSGDALPVSKALSPTSALAPWLVLVNPCNPKKNDFDVNSQFRRWQHVFPKPLRTSSMKWKSLCSPASVPLTNEYFPTAAQLADEYHESPYNLSPNMEDSNLEPSKVREILIRELISSRLSHGFQFIVGRAAAEFLGVPEDDLANIFNKDYMSKDGDAALMSVGNAIHQIVCAAGNEVQVRRFNRKSPLGMESTAAKPFTVTYKPYIRTALAKDYELAPIALKPPRLEYNWNFIDTFLAGYHHDMSDTLRFWRARFVLIPVNLPKNRRTLPVYAEDTAEELRLEGIYKLTQIWQRHRVLDEEPLLKLRTRKTKDANPLAIEYQTRDPSTVVAAGPESSLLLDQDGAPFVTQIFNETEPYETSNIDIQKLAQDLQGERGIKMLDRRWHWRLHYNCFVGFDLTSWLLQNFRDIESREEAVDIGNQLMERGLFHHVQKKHAFRDGQYFYQIASEYRVRPESKAGWFRTPRTDKSVPHTPLAEITKNPLGTPRPTSRPSTSSSASSGEKTPTKEEPTKRKVELGRCLRYDLDPRKRSYRPEVINLHYDRLHNPDNCYHIRLDWMNVTAKLIEDAIVTWASTVERYGLRLVEVPISEASAITDSSPFRSPYIVKLAEPPPPTPSSAQYFDTTSFTPHLQSDKYFYHKAVLRKLDFVLDAEAVSNFPTDIEVSYSWGKPTYRFMQYIHKSGVLLVQITGEGDFLLLANRLYNNRAVAAKDFGKFDKREDENTQSSRRFANTTVHTNIKDKDPGRWSPFASPLVRAAPGPEPLLNAALQHSTEHSPNTQPDTPYRTAEQIKDIFESHCNDVQWLRAFYQEALKPRASPSPHLAPVPDEKIPSLGLPPSLTTRSSWHSPVLQARSGRESAASRISLVSSGTSGGSESGTPQEEKGPE</sequence>
<dbReference type="Proteomes" id="UP000799772">
    <property type="component" value="Unassembled WGS sequence"/>
</dbReference>
<dbReference type="InterPro" id="IPR027244">
    <property type="entry name" value="IML1"/>
</dbReference>
<evidence type="ECO:0000256" key="5">
    <source>
        <dbReference type="SAM" id="MobiDB-lite"/>
    </source>
</evidence>
<name>A0A9P4IP84_9PEZI</name>
<feature type="compositionally biased region" description="Basic and acidic residues" evidence="5">
    <location>
        <begin position="780"/>
        <end position="789"/>
    </location>
</feature>
<keyword evidence="8" id="KW-1185">Reference proteome</keyword>
<dbReference type="PANTHER" id="PTHR13179">
    <property type="entry name" value="DEP DOMAIN CONTAINING PROTEIN 5"/>
    <property type="match status" value="1"/>
</dbReference>
<evidence type="ECO:0000256" key="2">
    <source>
        <dbReference type="ARBA" id="ARBA00005643"/>
    </source>
</evidence>
<evidence type="ECO:0000313" key="8">
    <source>
        <dbReference type="Proteomes" id="UP000799772"/>
    </source>
</evidence>
<dbReference type="GO" id="GO:1904262">
    <property type="term" value="P:negative regulation of TORC1 signaling"/>
    <property type="evidence" value="ECO:0007669"/>
    <property type="project" value="TreeGrafter"/>
</dbReference>
<organism evidence="7 8">
    <name type="scientific">Rhizodiscina lignyota</name>
    <dbReference type="NCBI Taxonomy" id="1504668"/>
    <lineage>
        <taxon>Eukaryota</taxon>
        <taxon>Fungi</taxon>
        <taxon>Dikarya</taxon>
        <taxon>Ascomycota</taxon>
        <taxon>Pezizomycotina</taxon>
        <taxon>Dothideomycetes</taxon>
        <taxon>Pleosporomycetidae</taxon>
        <taxon>Aulographales</taxon>
        <taxon>Rhizodiscinaceae</taxon>
        <taxon>Rhizodiscina</taxon>
    </lineage>
</organism>
<feature type="compositionally biased region" description="Polar residues" evidence="5">
    <location>
        <begin position="688"/>
        <end position="699"/>
    </location>
</feature>
<comment type="subcellular location">
    <subcellularLocation>
        <location evidence="1">Vacuole membrane</location>
        <topology evidence="1">Peripheral membrane protein</topology>
    </subcellularLocation>
</comment>
<feature type="region of interest" description="Disordered" evidence="5">
    <location>
        <begin position="1576"/>
        <end position="1603"/>
    </location>
</feature>
<reference evidence="7" key="1">
    <citation type="journal article" date="2020" name="Stud. Mycol.">
        <title>101 Dothideomycetes genomes: a test case for predicting lifestyles and emergence of pathogens.</title>
        <authorList>
            <person name="Haridas S."/>
            <person name="Albert R."/>
            <person name="Binder M."/>
            <person name="Bloem J."/>
            <person name="Labutti K."/>
            <person name="Salamov A."/>
            <person name="Andreopoulos B."/>
            <person name="Baker S."/>
            <person name="Barry K."/>
            <person name="Bills G."/>
            <person name="Bluhm B."/>
            <person name="Cannon C."/>
            <person name="Castanera R."/>
            <person name="Culley D."/>
            <person name="Daum C."/>
            <person name="Ezra D."/>
            <person name="Gonzalez J."/>
            <person name="Henrissat B."/>
            <person name="Kuo A."/>
            <person name="Liang C."/>
            <person name="Lipzen A."/>
            <person name="Lutzoni F."/>
            <person name="Magnuson J."/>
            <person name="Mondo S."/>
            <person name="Nolan M."/>
            <person name="Ohm R."/>
            <person name="Pangilinan J."/>
            <person name="Park H.-J."/>
            <person name="Ramirez L."/>
            <person name="Alfaro M."/>
            <person name="Sun H."/>
            <person name="Tritt A."/>
            <person name="Yoshinaga Y."/>
            <person name="Zwiers L.-H."/>
            <person name="Turgeon B."/>
            <person name="Goodwin S."/>
            <person name="Spatafora J."/>
            <person name="Crous P."/>
            <person name="Grigoriev I."/>
        </authorList>
    </citation>
    <scope>NUCLEOTIDE SEQUENCE</scope>
    <source>
        <strain evidence="7">CBS 133067</strain>
    </source>
</reference>
<dbReference type="InterPro" id="IPR036388">
    <property type="entry name" value="WH-like_DNA-bd_sf"/>
</dbReference>
<dbReference type="InterPro" id="IPR045838">
    <property type="entry name" value="DEPDC5_CTD"/>
</dbReference>
<dbReference type="GO" id="GO:1990130">
    <property type="term" value="C:GATOR1 complex"/>
    <property type="evidence" value="ECO:0007669"/>
    <property type="project" value="TreeGrafter"/>
</dbReference>
<feature type="region of interest" description="Disordered" evidence="5">
    <location>
        <begin position="644"/>
        <end position="699"/>
    </location>
</feature>
<dbReference type="InterPro" id="IPR036390">
    <property type="entry name" value="WH_DNA-bd_sf"/>
</dbReference>
<dbReference type="Pfam" id="PF00610">
    <property type="entry name" value="DEP"/>
    <property type="match status" value="1"/>
</dbReference>
<gene>
    <name evidence="7" type="ORF">NA57DRAFT_52416</name>
</gene>
<dbReference type="Gene3D" id="1.10.10.10">
    <property type="entry name" value="Winged helix-like DNA-binding domain superfamily/Winged helix DNA-binding domain"/>
    <property type="match status" value="1"/>
</dbReference>
<accession>A0A9P4IP84</accession>
<dbReference type="Pfam" id="PF12257">
    <property type="entry name" value="IML1"/>
    <property type="match status" value="1"/>
</dbReference>
<feature type="region of interest" description="Disordered" evidence="5">
    <location>
        <begin position="1318"/>
        <end position="1372"/>
    </location>
</feature>
<dbReference type="SUPFAM" id="SSF46785">
    <property type="entry name" value="Winged helix' DNA-binding domain"/>
    <property type="match status" value="1"/>
</dbReference>
<evidence type="ECO:0000313" key="7">
    <source>
        <dbReference type="EMBL" id="KAF2102870.1"/>
    </source>
</evidence>
<dbReference type="GO" id="GO:0005774">
    <property type="term" value="C:vacuolar membrane"/>
    <property type="evidence" value="ECO:0007669"/>
    <property type="project" value="UniProtKB-SubCell"/>
</dbReference>
<feature type="region of interest" description="Disordered" evidence="5">
    <location>
        <begin position="1674"/>
        <end position="1744"/>
    </location>
</feature>
<dbReference type="Pfam" id="PF19418">
    <property type="entry name" value="DEPDC5_CTD"/>
    <property type="match status" value="1"/>
</dbReference>
<feature type="domain" description="DEP" evidence="6">
    <location>
        <begin position="1230"/>
        <end position="1305"/>
    </location>
</feature>
<comment type="caution">
    <text evidence="7">The sequence shown here is derived from an EMBL/GenBank/DDBJ whole genome shotgun (WGS) entry which is preliminary data.</text>
</comment>
<evidence type="ECO:0000256" key="4">
    <source>
        <dbReference type="ARBA" id="ARBA00021881"/>
    </source>
</evidence>
<dbReference type="EMBL" id="ML978122">
    <property type="protein sequence ID" value="KAF2102870.1"/>
    <property type="molecule type" value="Genomic_DNA"/>
</dbReference>
<comment type="similarity">
    <text evidence="2">Belongs to the IML1 family.</text>
</comment>
<dbReference type="GO" id="GO:0005096">
    <property type="term" value="F:GTPase activator activity"/>
    <property type="evidence" value="ECO:0007669"/>
    <property type="project" value="InterPro"/>
</dbReference>
<feature type="compositionally biased region" description="Polar residues" evidence="5">
    <location>
        <begin position="66"/>
        <end position="86"/>
    </location>
</feature>
<feature type="compositionally biased region" description="Low complexity" evidence="5">
    <location>
        <begin position="1343"/>
        <end position="1360"/>
    </location>
</feature>
<feature type="compositionally biased region" description="Basic and acidic residues" evidence="5">
    <location>
        <begin position="645"/>
        <end position="661"/>
    </location>
</feature>
<evidence type="ECO:0000256" key="3">
    <source>
        <dbReference type="ARBA" id="ARBA00018529"/>
    </source>
</evidence>
<dbReference type="GO" id="GO:0010508">
    <property type="term" value="P:positive regulation of autophagy"/>
    <property type="evidence" value="ECO:0007669"/>
    <property type="project" value="TreeGrafter"/>
</dbReference>
<dbReference type="OrthoDB" id="39497at2759"/>
<feature type="region of interest" description="Disordered" evidence="5">
    <location>
        <begin position="66"/>
        <end position="96"/>
    </location>
</feature>
<feature type="compositionally biased region" description="Polar residues" evidence="5">
    <location>
        <begin position="1581"/>
        <end position="1594"/>
    </location>
</feature>
<dbReference type="InterPro" id="IPR000591">
    <property type="entry name" value="DEP_dom"/>
</dbReference>
<proteinExistence type="inferred from homology"/>
<dbReference type="CDD" id="cd04449">
    <property type="entry name" value="DEP_DEPDC5-like"/>
    <property type="match status" value="1"/>
</dbReference>
<feature type="region of interest" description="Disordered" evidence="5">
    <location>
        <begin position="742"/>
        <end position="830"/>
    </location>
</feature>
<feature type="region of interest" description="Disordered" evidence="5">
    <location>
        <begin position="846"/>
        <end position="865"/>
    </location>
</feature>
<evidence type="ECO:0000256" key="1">
    <source>
        <dbReference type="ARBA" id="ARBA00004148"/>
    </source>
</evidence>